<dbReference type="AlphaFoldDB" id="A0AA86VCH0"/>
<dbReference type="Gramene" id="rna-AYBTSS11_LOCUS9161">
    <property type="protein sequence ID" value="CAJ1939485.1"/>
    <property type="gene ID" value="gene-AYBTSS11_LOCUS9161"/>
</dbReference>
<reference evidence="2" key="1">
    <citation type="submission" date="2023-10" db="EMBL/GenBank/DDBJ databases">
        <authorList>
            <person name="Domelevo Entfellner J.-B."/>
        </authorList>
    </citation>
    <scope>NUCLEOTIDE SEQUENCE</scope>
</reference>
<keyword evidence="3" id="KW-1185">Reference proteome</keyword>
<dbReference type="EMBL" id="OY731400">
    <property type="protein sequence ID" value="CAJ1939485.1"/>
    <property type="molecule type" value="Genomic_DNA"/>
</dbReference>
<gene>
    <name evidence="2" type="ORF">AYBTSS11_LOCUS9161</name>
</gene>
<proteinExistence type="predicted"/>
<keyword evidence="1" id="KW-0472">Membrane</keyword>
<name>A0AA86VCH0_9FABA</name>
<evidence type="ECO:0000256" key="1">
    <source>
        <dbReference type="SAM" id="Phobius"/>
    </source>
</evidence>
<keyword evidence="1" id="KW-1133">Transmembrane helix</keyword>
<evidence type="ECO:0000313" key="2">
    <source>
        <dbReference type="EMBL" id="CAJ1939485.1"/>
    </source>
</evidence>
<dbReference type="Proteomes" id="UP001189624">
    <property type="component" value="Chromosome 3"/>
</dbReference>
<accession>A0AA86VCH0</accession>
<sequence length="182" mass="20230">MGKHKQISLHAILWSHTSSHAHAAKSMTRYSHSAVSTKSSSFFSSNYSTMLYGLASLLGMLAFLGMQLPVIMAALLQYLPPLCLIAILGTLASALISGIWLLHITGKEWCRGGNESERVFNNANVINWNLCLMFLAHLYIGRSYDCFPRCIAFLTHWETKRDEKGLTGVNESGHLHALSMCR</sequence>
<organism evidence="2 3">
    <name type="scientific">Sphenostylis stenocarpa</name>
    <dbReference type="NCBI Taxonomy" id="92480"/>
    <lineage>
        <taxon>Eukaryota</taxon>
        <taxon>Viridiplantae</taxon>
        <taxon>Streptophyta</taxon>
        <taxon>Embryophyta</taxon>
        <taxon>Tracheophyta</taxon>
        <taxon>Spermatophyta</taxon>
        <taxon>Magnoliopsida</taxon>
        <taxon>eudicotyledons</taxon>
        <taxon>Gunneridae</taxon>
        <taxon>Pentapetalae</taxon>
        <taxon>rosids</taxon>
        <taxon>fabids</taxon>
        <taxon>Fabales</taxon>
        <taxon>Fabaceae</taxon>
        <taxon>Papilionoideae</taxon>
        <taxon>50 kb inversion clade</taxon>
        <taxon>NPAAA clade</taxon>
        <taxon>indigoferoid/millettioid clade</taxon>
        <taxon>Phaseoleae</taxon>
        <taxon>Sphenostylis</taxon>
    </lineage>
</organism>
<evidence type="ECO:0000313" key="3">
    <source>
        <dbReference type="Proteomes" id="UP001189624"/>
    </source>
</evidence>
<keyword evidence="1" id="KW-0812">Transmembrane</keyword>
<feature type="transmembrane region" description="Helical" evidence="1">
    <location>
        <begin position="47"/>
        <end position="66"/>
    </location>
</feature>
<feature type="transmembrane region" description="Helical" evidence="1">
    <location>
        <begin position="78"/>
        <end position="102"/>
    </location>
</feature>
<feature type="transmembrane region" description="Helical" evidence="1">
    <location>
        <begin position="122"/>
        <end position="140"/>
    </location>
</feature>
<protein>
    <submittedName>
        <fullName evidence="2">Uncharacterized protein</fullName>
    </submittedName>
</protein>